<dbReference type="AlphaFoldDB" id="A0A1H3VKS6"/>
<keyword evidence="1" id="KW-1133">Transmembrane helix</keyword>
<accession>A0A1H3VKS6</accession>
<feature type="transmembrane region" description="Helical" evidence="1">
    <location>
        <begin position="5"/>
        <end position="23"/>
    </location>
</feature>
<protein>
    <submittedName>
        <fullName evidence="2">Uncharacterized protein</fullName>
    </submittedName>
</protein>
<keyword evidence="3" id="KW-1185">Reference proteome</keyword>
<evidence type="ECO:0000313" key="3">
    <source>
        <dbReference type="Proteomes" id="UP000199288"/>
    </source>
</evidence>
<evidence type="ECO:0000256" key="1">
    <source>
        <dbReference type="SAM" id="Phobius"/>
    </source>
</evidence>
<dbReference type="Proteomes" id="UP000199288">
    <property type="component" value="Unassembled WGS sequence"/>
</dbReference>
<sequence length="57" mass="6828">MWRTYVRNLLVVSFLIFLLTVAITRSPRYWWLAIVCTALIMLPDLVRAIRKDETFEL</sequence>
<evidence type="ECO:0000313" key="2">
    <source>
        <dbReference type="EMBL" id="SDZ74748.1"/>
    </source>
</evidence>
<proteinExistence type="predicted"/>
<name>A0A1H3VKS6_9ACTO</name>
<gene>
    <name evidence="2" type="ORF">SAMN02910418_00096</name>
</gene>
<feature type="transmembrane region" description="Helical" evidence="1">
    <location>
        <begin position="29"/>
        <end position="49"/>
    </location>
</feature>
<dbReference type="EMBL" id="FNQV01000001">
    <property type="protein sequence ID" value="SDZ74748.1"/>
    <property type="molecule type" value="Genomic_DNA"/>
</dbReference>
<keyword evidence="1" id="KW-0812">Transmembrane</keyword>
<keyword evidence="1" id="KW-0472">Membrane</keyword>
<reference evidence="3" key="1">
    <citation type="submission" date="2016-10" db="EMBL/GenBank/DDBJ databases">
        <authorList>
            <person name="Varghese N."/>
            <person name="Submissions S."/>
        </authorList>
    </citation>
    <scope>NUCLEOTIDE SEQUENCE [LARGE SCALE GENOMIC DNA]</scope>
    <source>
        <strain evidence="3">KPR-1</strain>
    </source>
</reference>
<organism evidence="2 3">
    <name type="scientific">Bowdeniella nasicola</name>
    <dbReference type="NCBI Taxonomy" id="208480"/>
    <lineage>
        <taxon>Bacteria</taxon>
        <taxon>Bacillati</taxon>
        <taxon>Actinomycetota</taxon>
        <taxon>Actinomycetes</taxon>
        <taxon>Actinomycetales</taxon>
        <taxon>Actinomycetaceae</taxon>
        <taxon>Bowdeniella</taxon>
    </lineage>
</organism>